<protein>
    <submittedName>
        <fullName evidence="2">Uncharacterized protein</fullName>
    </submittedName>
</protein>
<gene>
    <name evidence="2" type="ORF">PVAP13_2KG595801</name>
</gene>
<evidence type="ECO:0000313" key="3">
    <source>
        <dbReference type="Proteomes" id="UP000823388"/>
    </source>
</evidence>
<feature type="compositionally biased region" description="Low complexity" evidence="1">
    <location>
        <begin position="147"/>
        <end position="162"/>
    </location>
</feature>
<evidence type="ECO:0000313" key="2">
    <source>
        <dbReference type="EMBL" id="KAG2647235.1"/>
    </source>
</evidence>
<feature type="compositionally biased region" description="Low complexity" evidence="1">
    <location>
        <begin position="58"/>
        <end position="67"/>
    </location>
</feature>
<dbReference type="Proteomes" id="UP000823388">
    <property type="component" value="Chromosome 2K"/>
</dbReference>
<comment type="caution">
    <text evidence="2">The sequence shown here is derived from an EMBL/GenBank/DDBJ whole genome shotgun (WGS) entry which is preliminary data.</text>
</comment>
<keyword evidence="3" id="KW-1185">Reference proteome</keyword>
<name>A0A8T0WIV8_PANVG</name>
<accession>A0A8T0WIV8</accession>
<feature type="region of interest" description="Disordered" evidence="1">
    <location>
        <begin position="1"/>
        <end position="105"/>
    </location>
</feature>
<evidence type="ECO:0000256" key="1">
    <source>
        <dbReference type="SAM" id="MobiDB-lite"/>
    </source>
</evidence>
<proteinExistence type="predicted"/>
<feature type="region of interest" description="Disordered" evidence="1">
    <location>
        <begin position="147"/>
        <end position="169"/>
    </location>
</feature>
<sequence length="169" mass="18174">MRRRPSLPVGELGDCEGSQEEERPTPCEPCFPRALGLARRPPAERPSNRPGNQRVPRRAVAAWPARRTNPSASCRRLRQVGVEEEVRRRRGFQATPSGPADQASSSGSALTLHYASHNAAGLLSRLAALATVLRTGSRRSCTRFLTASASSAHSTQSEASAAPRCGGHR</sequence>
<dbReference type="EMBL" id="CM029039">
    <property type="protein sequence ID" value="KAG2647235.1"/>
    <property type="molecule type" value="Genomic_DNA"/>
</dbReference>
<reference evidence="2" key="1">
    <citation type="submission" date="2020-05" db="EMBL/GenBank/DDBJ databases">
        <title>WGS assembly of Panicum virgatum.</title>
        <authorList>
            <person name="Lovell J.T."/>
            <person name="Jenkins J."/>
            <person name="Shu S."/>
            <person name="Juenger T.E."/>
            <person name="Schmutz J."/>
        </authorList>
    </citation>
    <scope>NUCLEOTIDE SEQUENCE</scope>
    <source>
        <strain evidence="2">AP13</strain>
    </source>
</reference>
<organism evidence="2 3">
    <name type="scientific">Panicum virgatum</name>
    <name type="common">Blackwell switchgrass</name>
    <dbReference type="NCBI Taxonomy" id="38727"/>
    <lineage>
        <taxon>Eukaryota</taxon>
        <taxon>Viridiplantae</taxon>
        <taxon>Streptophyta</taxon>
        <taxon>Embryophyta</taxon>
        <taxon>Tracheophyta</taxon>
        <taxon>Spermatophyta</taxon>
        <taxon>Magnoliopsida</taxon>
        <taxon>Liliopsida</taxon>
        <taxon>Poales</taxon>
        <taxon>Poaceae</taxon>
        <taxon>PACMAD clade</taxon>
        <taxon>Panicoideae</taxon>
        <taxon>Panicodae</taxon>
        <taxon>Paniceae</taxon>
        <taxon>Panicinae</taxon>
        <taxon>Panicum</taxon>
        <taxon>Panicum sect. Hiantes</taxon>
    </lineage>
</organism>
<dbReference type="AlphaFoldDB" id="A0A8T0WIV8"/>